<evidence type="ECO:0000256" key="5">
    <source>
        <dbReference type="PROSITE-ProRule" id="PRU00176"/>
    </source>
</evidence>
<feature type="region of interest" description="Disordered" evidence="6">
    <location>
        <begin position="163"/>
        <end position="369"/>
    </location>
</feature>
<evidence type="ECO:0000256" key="3">
    <source>
        <dbReference type="ARBA" id="ARBA00023163"/>
    </source>
</evidence>
<feature type="compositionally biased region" description="Polar residues" evidence="6">
    <location>
        <begin position="175"/>
        <end position="184"/>
    </location>
</feature>
<dbReference type="Gene3D" id="3.30.70.330">
    <property type="match status" value="2"/>
</dbReference>
<feature type="compositionally biased region" description="Low complexity" evidence="6">
    <location>
        <begin position="647"/>
        <end position="670"/>
    </location>
</feature>
<dbReference type="RefSeq" id="XP_018274193.1">
    <property type="nucleotide sequence ID" value="XM_018415429.1"/>
</dbReference>
<dbReference type="SUPFAM" id="SSF54928">
    <property type="entry name" value="RNA-binding domain, RBD"/>
    <property type="match status" value="2"/>
</dbReference>
<dbReference type="OMA" id="PADMNAP"/>
<name>A0A194SC20_RHOGW</name>
<feature type="compositionally biased region" description="Low complexity" evidence="6">
    <location>
        <begin position="88"/>
        <end position="137"/>
    </location>
</feature>
<dbReference type="EMBL" id="KQ474073">
    <property type="protein sequence ID" value="KPV78144.1"/>
    <property type="molecule type" value="Genomic_DNA"/>
</dbReference>
<feature type="region of interest" description="Disordered" evidence="6">
    <location>
        <begin position="520"/>
        <end position="574"/>
    </location>
</feature>
<feature type="compositionally biased region" description="Basic and acidic residues" evidence="6">
    <location>
        <begin position="186"/>
        <end position="195"/>
    </location>
</feature>
<dbReference type="PROSITE" id="PS51516">
    <property type="entry name" value="SOX_C"/>
    <property type="match status" value="1"/>
</dbReference>
<feature type="region of interest" description="Disordered" evidence="6">
    <location>
        <begin position="636"/>
        <end position="670"/>
    </location>
</feature>
<feature type="compositionally biased region" description="Basic and acidic residues" evidence="6">
    <location>
        <begin position="234"/>
        <end position="243"/>
    </location>
</feature>
<keyword evidence="3" id="KW-0804">Transcription</keyword>
<feature type="region of interest" description="Disordered" evidence="6">
    <location>
        <begin position="831"/>
        <end position="873"/>
    </location>
</feature>
<evidence type="ECO:0000256" key="6">
    <source>
        <dbReference type="SAM" id="MobiDB-lite"/>
    </source>
</evidence>
<proteinExistence type="predicted"/>
<evidence type="ECO:0008006" key="11">
    <source>
        <dbReference type="Google" id="ProtNLM"/>
    </source>
</evidence>
<feature type="domain" description="Sox C-terminal" evidence="8">
    <location>
        <begin position="1"/>
        <end position="108"/>
    </location>
</feature>
<dbReference type="OrthoDB" id="431169at2759"/>
<keyword evidence="1 5" id="KW-0694">RNA-binding</keyword>
<protein>
    <recommendedName>
        <fullName evidence="11">RRM domain-containing protein</fullName>
    </recommendedName>
</protein>
<evidence type="ECO:0000259" key="8">
    <source>
        <dbReference type="PROSITE" id="PS51516"/>
    </source>
</evidence>
<feature type="compositionally biased region" description="Pro residues" evidence="6">
    <location>
        <begin position="8"/>
        <end position="17"/>
    </location>
</feature>
<feature type="region of interest" description="Disordered" evidence="6">
    <location>
        <begin position="771"/>
        <end position="816"/>
    </location>
</feature>
<keyword evidence="4" id="KW-0539">Nucleus</keyword>
<feature type="compositionally biased region" description="Gly residues" evidence="6">
    <location>
        <begin position="520"/>
        <end position="531"/>
    </location>
</feature>
<dbReference type="InterPro" id="IPR021934">
    <property type="entry name" value="Sox_C"/>
</dbReference>
<feature type="compositionally biased region" description="Low complexity" evidence="6">
    <location>
        <begin position="1131"/>
        <end position="1143"/>
    </location>
</feature>
<feature type="compositionally biased region" description="Gly residues" evidence="6">
    <location>
        <begin position="1144"/>
        <end position="1154"/>
    </location>
</feature>
<feature type="compositionally biased region" description="Polar residues" evidence="6">
    <location>
        <begin position="558"/>
        <end position="574"/>
    </location>
</feature>
<dbReference type="SMART" id="SM00360">
    <property type="entry name" value="RRM"/>
    <property type="match status" value="2"/>
</dbReference>
<feature type="domain" description="RRM" evidence="7">
    <location>
        <begin position="959"/>
        <end position="1047"/>
    </location>
</feature>
<reference evidence="9 10" key="1">
    <citation type="journal article" date="2015" name="Front. Microbiol.">
        <title>Genome sequence of the plant growth promoting endophytic yeast Rhodotorula graminis WP1.</title>
        <authorList>
            <person name="Firrincieli A."/>
            <person name="Otillar R."/>
            <person name="Salamov A."/>
            <person name="Schmutz J."/>
            <person name="Khan Z."/>
            <person name="Redman R.S."/>
            <person name="Fleck N.D."/>
            <person name="Lindquist E."/>
            <person name="Grigoriev I.V."/>
            <person name="Doty S.L."/>
        </authorList>
    </citation>
    <scope>NUCLEOTIDE SEQUENCE [LARGE SCALE GENOMIC DNA]</scope>
    <source>
        <strain evidence="9 10">WP1</strain>
    </source>
</reference>
<keyword evidence="2" id="KW-0805">Transcription regulation</keyword>
<feature type="compositionally biased region" description="Basic and acidic residues" evidence="6">
    <location>
        <begin position="70"/>
        <end position="79"/>
    </location>
</feature>
<dbReference type="PANTHER" id="PTHR10501">
    <property type="entry name" value="U1 SMALL NUCLEAR RIBONUCLEOPROTEIN A/U2 SMALL NUCLEAR RIBONUCLEOPROTEIN B"/>
    <property type="match status" value="1"/>
</dbReference>
<dbReference type="Proteomes" id="UP000053890">
    <property type="component" value="Unassembled WGS sequence"/>
</dbReference>
<feature type="region of interest" description="Disordered" evidence="6">
    <location>
        <begin position="1"/>
        <end position="144"/>
    </location>
</feature>
<keyword evidence="10" id="KW-1185">Reference proteome</keyword>
<dbReference type="GO" id="GO:0003723">
    <property type="term" value="F:RNA binding"/>
    <property type="evidence" value="ECO:0007669"/>
    <property type="project" value="UniProtKB-UniRule"/>
</dbReference>
<feature type="region of interest" description="Disordered" evidence="6">
    <location>
        <begin position="1116"/>
        <end position="1187"/>
    </location>
</feature>
<feature type="compositionally biased region" description="Low complexity" evidence="6">
    <location>
        <begin position="334"/>
        <end position="368"/>
    </location>
</feature>
<dbReference type="STRING" id="578459.A0A194SC20"/>
<gene>
    <name evidence="9" type="ORF">RHOBADRAFT_50652</name>
</gene>
<evidence type="ECO:0000259" key="7">
    <source>
        <dbReference type="PROSITE" id="PS50102"/>
    </source>
</evidence>
<dbReference type="PROSITE" id="PS50102">
    <property type="entry name" value="RRM"/>
    <property type="match status" value="1"/>
</dbReference>
<sequence length="1187" mass="120256">MRDSPSFHRPPSPPPLTPAGSSWTQHELEQGIEGGLEDDEDESEQHLRARSSRDSGISLGERQQHLSPSHAHDDARSRPLDSAQRSLSPYPSVSGAASSAGISSPSSSSHPRPPSALSSTSSSHPSGSTGGPTSQDSLASPRLVAHHPYASSSLSSAAAFDYDDLLGPHPRRALSGTSVSPPSSNEDDKLRRGVAESHVQGLGLTARAAGGGRRELYGQDEGGELGGGGDEAQGDEHDERWESLRTMSLSSAPPTSSSSDAPTAPRRSSLAQYAVRQSSFSSTALVGSPLSPHVAPFAPSSASSSAQQQQGGGGGTPTSTSGGSWISPREREASWNSAASSSYAVQAQQRALPSLTSHSSTTSPHTPHYAMSYASQHGFSHYAESSSSAPLVAPAMSESSSRGAHGLGGETFFVSRGPPRAPYTVEYRDRSGSESYGLNGHGYSSSTGLDSASAAVAQYDAAMQADVSTIFVVGFPDDMTEREFTNMFAFADGFEAATLKFPYPRDGSVAGSEGGGSGLAGLALGGGGGGPDEPFSSSSSSYPGPPYLATAHEGHATGASTPLSATASANGTSTPASTAVRKIIGFARFDTRQHALAARETLNGRRVDYERGSVLKAEMAKKNLHMRKNVLVTATAMSGSGSGSGGTTSSSAAGTTAPGSASGHASAQAQQQQSPYVYSALHGSPVAVQQAPSSLSSAAPDVAATSSSSAPGPSIPLSSLDSATLQKLAQSSNLNPAVLAEIARQNLVKASTSADSAAAAATEAYQARRASEYFEDDPASASYPNEQAGWAQAPASTSSSSPPHQPSAAPGVGLGLGSQRSMLQQLDEGIGSNATASNAPYPSPDLRSIGGGGPGSSVSGGARSREASYASMSGPVGAPNPYSTYASPGPGAAPLSPGLAAAAASAATAVVGAVPSAAARQAAMHPLGSPTGSFSSSTLGGALAALRTQNPADMNAPKNTLYVGGLPAVLPSLTGPFSASHLEDSLRNAFSRCPGYRRLQFRYKSNGPIVFVEFFDTAHATRAMQELYGHTLGGLVKGGIRLSYSKNPLGVRSNGQPALPPPELIDQRPPHYVLAAHQQHSSPAGLVFGQGAYGSSPYVSSSSAFSSDAVLVVGGDPHRRPPDPIYGETAYPRSSSYSAASPGDYGGGGGGGIGRARSNTFASAGSAAPASPSSAYGGAFSPFSVDL</sequence>
<dbReference type="GeneID" id="28975877"/>
<accession>A0A194SC20</accession>
<evidence type="ECO:0000256" key="1">
    <source>
        <dbReference type="ARBA" id="ARBA00022884"/>
    </source>
</evidence>
<feature type="compositionally biased region" description="Low complexity" evidence="6">
    <location>
        <begin position="248"/>
        <end position="269"/>
    </location>
</feature>
<organism evidence="9 10">
    <name type="scientific">Rhodotorula graminis (strain WP1)</name>
    <dbReference type="NCBI Taxonomy" id="578459"/>
    <lineage>
        <taxon>Eukaryota</taxon>
        <taxon>Fungi</taxon>
        <taxon>Dikarya</taxon>
        <taxon>Basidiomycota</taxon>
        <taxon>Pucciniomycotina</taxon>
        <taxon>Microbotryomycetes</taxon>
        <taxon>Sporidiobolales</taxon>
        <taxon>Sporidiobolaceae</taxon>
        <taxon>Rhodotorula</taxon>
    </lineage>
</organism>
<feature type="compositionally biased region" description="Low complexity" evidence="6">
    <location>
        <begin position="1155"/>
        <end position="1187"/>
    </location>
</feature>
<dbReference type="InterPro" id="IPR012677">
    <property type="entry name" value="Nucleotide-bd_a/b_plait_sf"/>
</dbReference>
<dbReference type="Pfam" id="PF00076">
    <property type="entry name" value="RRM_1"/>
    <property type="match status" value="1"/>
</dbReference>
<feature type="compositionally biased region" description="Polar residues" evidence="6">
    <location>
        <begin position="275"/>
        <end position="285"/>
    </location>
</feature>
<dbReference type="InterPro" id="IPR000504">
    <property type="entry name" value="RRM_dom"/>
</dbReference>
<dbReference type="InterPro" id="IPR035979">
    <property type="entry name" value="RBD_domain_sf"/>
</dbReference>
<feature type="compositionally biased region" description="Low complexity" evidence="6">
    <location>
        <begin position="298"/>
        <end position="309"/>
    </location>
</feature>
<feature type="compositionally biased region" description="Basic and acidic residues" evidence="6">
    <location>
        <begin position="44"/>
        <end position="53"/>
    </location>
</feature>
<evidence type="ECO:0000313" key="10">
    <source>
        <dbReference type="Proteomes" id="UP000053890"/>
    </source>
</evidence>
<evidence type="ECO:0000256" key="2">
    <source>
        <dbReference type="ARBA" id="ARBA00023015"/>
    </source>
</evidence>
<evidence type="ECO:0000313" key="9">
    <source>
        <dbReference type="EMBL" id="KPV78144.1"/>
    </source>
</evidence>
<feature type="compositionally biased region" description="Low complexity" evidence="6">
    <location>
        <begin position="791"/>
        <end position="810"/>
    </location>
</feature>
<evidence type="ECO:0000256" key="4">
    <source>
        <dbReference type="ARBA" id="ARBA00023242"/>
    </source>
</evidence>
<dbReference type="AlphaFoldDB" id="A0A194SC20"/>
<feature type="compositionally biased region" description="Low complexity" evidence="6">
    <location>
        <begin position="532"/>
        <end position="542"/>
    </location>
</feature>